<dbReference type="OrthoDB" id="10607136at2759"/>
<reference evidence="2 3" key="1">
    <citation type="journal article" date="2016" name="Proc. Natl. Acad. Sci. U.S.A.">
        <title>Comparative genomics of biotechnologically important yeasts.</title>
        <authorList>
            <person name="Riley R."/>
            <person name="Haridas S."/>
            <person name="Wolfe K.H."/>
            <person name="Lopes M.R."/>
            <person name="Hittinger C.T."/>
            <person name="Goeker M."/>
            <person name="Salamov A.A."/>
            <person name="Wisecaver J.H."/>
            <person name="Long T.M."/>
            <person name="Calvey C.H."/>
            <person name="Aerts A.L."/>
            <person name="Barry K.W."/>
            <person name="Choi C."/>
            <person name="Clum A."/>
            <person name="Coughlan A.Y."/>
            <person name="Deshpande S."/>
            <person name="Douglass A.P."/>
            <person name="Hanson S.J."/>
            <person name="Klenk H.-P."/>
            <person name="LaButti K.M."/>
            <person name="Lapidus A."/>
            <person name="Lindquist E.A."/>
            <person name="Lipzen A.M."/>
            <person name="Meier-Kolthoff J.P."/>
            <person name="Ohm R.A."/>
            <person name="Otillar R.P."/>
            <person name="Pangilinan J.L."/>
            <person name="Peng Y."/>
            <person name="Rokas A."/>
            <person name="Rosa C.A."/>
            <person name="Scheuner C."/>
            <person name="Sibirny A.A."/>
            <person name="Slot J.C."/>
            <person name="Stielow J.B."/>
            <person name="Sun H."/>
            <person name="Kurtzman C.P."/>
            <person name="Blackwell M."/>
            <person name="Grigoriev I.V."/>
            <person name="Jeffries T.W."/>
        </authorList>
    </citation>
    <scope>NUCLEOTIDE SEQUENCE [LARGE SCALE GENOMIC DNA]</scope>
    <source>
        <strain evidence="2 3">NRRL Y-11557</strain>
    </source>
</reference>
<feature type="chain" id="PRO_5009133971" evidence="1">
    <location>
        <begin position="27"/>
        <end position="211"/>
    </location>
</feature>
<proteinExistence type="predicted"/>
<keyword evidence="1" id="KW-0732">Signal</keyword>
<keyword evidence="3" id="KW-1185">Reference proteome</keyword>
<dbReference type="AlphaFoldDB" id="A0A1E3PVG9"/>
<name>A0A1E3PVG9_LIPST</name>
<dbReference type="Proteomes" id="UP000094385">
    <property type="component" value="Unassembled WGS sequence"/>
</dbReference>
<dbReference type="EMBL" id="KV454304">
    <property type="protein sequence ID" value="ODQ69278.1"/>
    <property type="molecule type" value="Genomic_DNA"/>
</dbReference>
<sequence length="211" mass="24234">MLQALGIHRLSVLLTVLVIITTRVSAVGPYGVNHILSDSYFDCTVVYIPDEATVHANMRNSTFMQLLYDNMTYIDNDVFIHQGVMVFSEFVGSEMHTLEPLVPLSERHYPRLENSTWRHGEHSYTYKEEEENTSFDNDTMAFKKRSAILTLATFYSEGQVSWYRSDTLSRASFTNFTSTCHISSIAFESWFSTLCQTWTDEDCSVPWNCAL</sequence>
<evidence type="ECO:0000313" key="2">
    <source>
        <dbReference type="EMBL" id="ODQ69278.1"/>
    </source>
</evidence>
<protein>
    <submittedName>
        <fullName evidence="2">Uncharacterized protein</fullName>
    </submittedName>
</protein>
<evidence type="ECO:0000313" key="3">
    <source>
        <dbReference type="Proteomes" id="UP000094385"/>
    </source>
</evidence>
<feature type="signal peptide" evidence="1">
    <location>
        <begin position="1"/>
        <end position="26"/>
    </location>
</feature>
<organism evidence="2 3">
    <name type="scientific">Lipomyces starkeyi NRRL Y-11557</name>
    <dbReference type="NCBI Taxonomy" id="675824"/>
    <lineage>
        <taxon>Eukaryota</taxon>
        <taxon>Fungi</taxon>
        <taxon>Dikarya</taxon>
        <taxon>Ascomycota</taxon>
        <taxon>Saccharomycotina</taxon>
        <taxon>Lipomycetes</taxon>
        <taxon>Lipomycetales</taxon>
        <taxon>Lipomycetaceae</taxon>
        <taxon>Lipomyces</taxon>
    </lineage>
</organism>
<gene>
    <name evidence="2" type="ORF">LIPSTDRAFT_195252</name>
</gene>
<evidence type="ECO:0000256" key="1">
    <source>
        <dbReference type="SAM" id="SignalP"/>
    </source>
</evidence>
<accession>A0A1E3PVG9</accession>